<gene>
    <name evidence="3" type="ORF">KSX_28470</name>
</gene>
<keyword evidence="2" id="KW-0472">Membrane</keyword>
<proteinExistence type="predicted"/>
<sequence>MKQKARTQNLKYQQPHSARPHEEPASYQPPMQSSPLPRADVDPYRADYHNERTQIIRPNNHQYAHPRSRAQRNGRKLIYLSAAAIIIALVLVAIGVLAVLPRLHTTYSRINNGRPPAILSVPGVSNTHNNQSAPNLLNRGNNIVNSLRNHTTDIKTQLAKELKLSDAQLTQDLQNGQTIAQIASNQGLNNSQQQQLISNALHSALQTEVTNGGMTQDQLDMFIERVQENPVILNHLLL</sequence>
<evidence type="ECO:0000256" key="1">
    <source>
        <dbReference type="SAM" id="MobiDB-lite"/>
    </source>
</evidence>
<keyword evidence="2" id="KW-0812">Transmembrane</keyword>
<evidence type="ECO:0000256" key="2">
    <source>
        <dbReference type="SAM" id="Phobius"/>
    </source>
</evidence>
<organism evidence="3 4">
    <name type="scientific">Ktedonospora formicarum</name>
    <dbReference type="NCBI Taxonomy" id="2778364"/>
    <lineage>
        <taxon>Bacteria</taxon>
        <taxon>Bacillati</taxon>
        <taxon>Chloroflexota</taxon>
        <taxon>Ktedonobacteria</taxon>
        <taxon>Ktedonobacterales</taxon>
        <taxon>Ktedonobacteraceae</taxon>
        <taxon>Ktedonospora</taxon>
    </lineage>
</organism>
<evidence type="ECO:0000313" key="3">
    <source>
        <dbReference type="EMBL" id="GHO44684.1"/>
    </source>
</evidence>
<keyword evidence="4" id="KW-1185">Reference proteome</keyword>
<comment type="caution">
    <text evidence="3">The sequence shown here is derived from an EMBL/GenBank/DDBJ whole genome shotgun (WGS) entry which is preliminary data.</text>
</comment>
<reference evidence="3" key="1">
    <citation type="submission" date="2020-10" db="EMBL/GenBank/DDBJ databases">
        <title>Taxonomic study of unclassified bacteria belonging to the class Ktedonobacteria.</title>
        <authorList>
            <person name="Yabe S."/>
            <person name="Wang C.M."/>
            <person name="Zheng Y."/>
            <person name="Sakai Y."/>
            <person name="Cavaletti L."/>
            <person name="Monciardini P."/>
            <person name="Donadio S."/>
        </authorList>
    </citation>
    <scope>NUCLEOTIDE SEQUENCE</scope>
    <source>
        <strain evidence="3">SOSP1-1</strain>
    </source>
</reference>
<keyword evidence="2" id="KW-1133">Transmembrane helix</keyword>
<accession>A0A8J3HVT3</accession>
<dbReference type="AlphaFoldDB" id="A0A8J3HVT3"/>
<evidence type="ECO:0000313" key="4">
    <source>
        <dbReference type="Proteomes" id="UP000612362"/>
    </source>
</evidence>
<dbReference type="RefSeq" id="WP_220194062.1">
    <property type="nucleotide sequence ID" value="NZ_BNJF01000001.1"/>
</dbReference>
<dbReference type="Proteomes" id="UP000612362">
    <property type="component" value="Unassembled WGS sequence"/>
</dbReference>
<feature type="region of interest" description="Disordered" evidence="1">
    <location>
        <begin position="1"/>
        <end position="43"/>
    </location>
</feature>
<dbReference type="EMBL" id="BNJF01000001">
    <property type="protein sequence ID" value="GHO44684.1"/>
    <property type="molecule type" value="Genomic_DNA"/>
</dbReference>
<protein>
    <submittedName>
        <fullName evidence="3">Uncharacterized protein</fullName>
    </submittedName>
</protein>
<feature type="transmembrane region" description="Helical" evidence="2">
    <location>
        <begin position="77"/>
        <end position="100"/>
    </location>
</feature>
<name>A0A8J3HVT3_9CHLR</name>
<feature type="compositionally biased region" description="Polar residues" evidence="1">
    <location>
        <begin position="1"/>
        <end position="16"/>
    </location>
</feature>